<evidence type="ECO:0000313" key="2">
    <source>
        <dbReference type="EMBL" id="EJK75173.1"/>
    </source>
</evidence>
<gene>
    <name evidence="2" type="ORF">THAOC_03114</name>
</gene>
<dbReference type="Proteomes" id="UP000266841">
    <property type="component" value="Unassembled WGS sequence"/>
</dbReference>
<evidence type="ECO:0000313" key="3">
    <source>
        <dbReference type="Proteomes" id="UP000266841"/>
    </source>
</evidence>
<dbReference type="AlphaFoldDB" id="K0T904"/>
<organism evidence="2 3">
    <name type="scientific">Thalassiosira oceanica</name>
    <name type="common">Marine diatom</name>
    <dbReference type="NCBI Taxonomy" id="159749"/>
    <lineage>
        <taxon>Eukaryota</taxon>
        <taxon>Sar</taxon>
        <taxon>Stramenopiles</taxon>
        <taxon>Ochrophyta</taxon>
        <taxon>Bacillariophyta</taxon>
        <taxon>Coscinodiscophyceae</taxon>
        <taxon>Thalassiosirophycidae</taxon>
        <taxon>Thalassiosirales</taxon>
        <taxon>Thalassiosiraceae</taxon>
        <taxon>Thalassiosira</taxon>
    </lineage>
</organism>
<dbReference type="EMBL" id="AGNL01003095">
    <property type="protein sequence ID" value="EJK75173.1"/>
    <property type="molecule type" value="Genomic_DNA"/>
</dbReference>
<evidence type="ECO:0000256" key="1">
    <source>
        <dbReference type="SAM" id="MobiDB-lite"/>
    </source>
</evidence>
<protein>
    <submittedName>
        <fullName evidence="2">Uncharacterized protein</fullName>
    </submittedName>
</protein>
<feature type="compositionally biased region" description="Basic and acidic residues" evidence="1">
    <location>
        <begin position="27"/>
        <end position="40"/>
    </location>
</feature>
<accession>K0T904</accession>
<reference evidence="2 3" key="1">
    <citation type="journal article" date="2012" name="Genome Biol.">
        <title>Genome and low-iron response of an oceanic diatom adapted to chronic iron limitation.</title>
        <authorList>
            <person name="Lommer M."/>
            <person name="Specht M."/>
            <person name="Roy A.S."/>
            <person name="Kraemer L."/>
            <person name="Andreson R."/>
            <person name="Gutowska M.A."/>
            <person name="Wolf J."/>
            <person name="Bergner S.V."/>
            <person name="Schilhabel M.B."/>
            <person name="Klostermeier U.C."/>
            <person name="Beiko R.G."/>
            <person name="Rosenstiel P."/>
            <person name="Hippler M."/>
            <person name="Laroche J."/>
        </authorList>
    </citation>
    <scope>NUCLEOTIDE SEQUENCE [LARGE SCALE GENOMIC DNA]</scope>
    <source>
        <strain evidence="2 3">CCMP1005</strain>
    </source>
</reference>
<keyword evidence="3" id="KW-1185">Reference proteome</keyword>
<name>K0T904_THAOC</name>
<feature type="region of interest" description="Disordered" evidence="1">
    <location>
        <begin position="27"/>
        <end position="49"/>
    </location>
</feature>
<proteinExistence type="predicted"/>
<comment type="caution">
    <text evidence="2">The sequence shown here is derived from an EMBL/GenBank/DDBJ whole genome shotgun (WGS) entry which is preliminary data.</text>
</comment>
<feature type="non-terminal residue" evidence="2">
    <location>
        <position position="358"/>
    </location>
</feature>
<sequence>MDMEGSLSTSCAGTHCQISGTNRVFMREEGGSDAGDRGGRNEPSTAESSDGSYILTKVLTIDEINVTACHMGIDCPHNACCTWASSDHQGPEWNTCMDCMLSKFGTLPWTARGIFSNQFRQRWTHMAFACASSEFLRCRVPMWPLQPATEGRDAEREILQEHGRKITDIAVQATTTILNDDDGEYITLTAHSGNGGDFNRTLPLVVSAMQWGILRGIAFTGDEIIAKKGHSARVWSKIWEEILPSLRLIPAFNILEYARTVYDQLERLTTSRLRSGLNRQRQQSWPKDAIYEVIGCSPFMFLHLMCSTMSHEDVRLYLYGYYQDEHANPLQSLVATEWPGAYFPPNNLWSNHSLMQAV</sequence>